<dbReference type="CDD" id="cd13124">
    <property type="entry name" value="MATE_SpoVB_like"/>
    <property type="match status" value="1"/>
</dbReference>
<evidence type="ECO:0000256" key="1">
    <source>
        <dbReference type="ARBA" id="ARBA00004651"/>
    </source>
</evidence>
<dbReference type="Pfam" id="PF01943">
    <property type="entry name" value="Polysacc_synt"/>
    <property type="match status" value="1"/>
</dbReference>
<keyword evidence="2" id="KW-1003">Cell membrane</keyword>
<comment type="subcellular location">
    <subcellularLocation>
        <location evidence="1">Cell membrane</location>
        <topology evidence="1">Multi-pass membrane protein</topology>
    </subcellularLocation>
</comment>
<dbReference type="InterPro" id="IPR002797">
    <property type="entry name" value="Polysacc_synth"/>
</dbReference>
<proteinExistence type="predicted"/>
<dbReference type="PANTHER" id="PTHR30250:SF29">
    <property type="entry name" value="POLYSACCHARIDE BIOSYNTHESIS PROTEIN C-TERMINAL DOMAIN-CONTAINING PROTEIN"/>
    <property type="match status" value="1"/>
</dbReference>
<keyword evidence="4 6" id="KW-1133">Transmembrane helix</keyword>
<dbReference type="GO" id="GO:0005886">
    <property type="term" value="C:plasma membrane"/>
    <property type="evidence" value="ECO:0007669"/>
    <property type="project" value="UniProtKB-SubCell"/>
</dbReference>
<evidence type="ECO:0000313" key="8">
    <source>
        <dbReference type="Proteomes" id="UP000095256"/>
    </source>
</evidence>
<evidence type="ECO:0000256" key="6">
    <source>
        <dbReference type="SAM" id="Phobius"/>
    </source>
</evidence>
<evidence type="ECO:0000256" key="2">
    <source>
        <dbReference type="ARBA" id="ARBA00022475"/>
    </source>
</evidence>
<dbReference type="InterPro" id="IPR050833">
    <property type="entry name" value="Poly_Biosynth_Transport"/>
</dbReference>
<reference evidence="7 8" key="1">
    <citation type="submission" date="2016-09" db="EMBL/GenBank/DDBJ databases">
        <authorList>
            <person name="Capua I."/>
            <person name="De Benedictis P."/>
            <person name="Joannis T."/>
            <person name="Lombin L.H."/>
            <person name="Cattoli G."/>
        </authorList>
    </citation>
    <scope>NUCLEOTIDE SEQUENCE [LARGE SCALE GENOMIC DNA]</scope>
    <source>
        <strain evidence="7 8">LMG 25899</strain>
    </source>
</reference>
<dbReference type="AlphaFoldDB" id="A0A1E5L122"/>
<keyword evidence="3 6" id="KW-0812">Transmembrane</keyword>
<organism evidence="7 8">
    <name type="scientific">Enterococcus rivorum</name>
    <dbReference type="NCBI Taxonomy" id="762845"/>
    <lineage>
        <taxon>Bacteria</taxon>
        <taxon>Bacillati</taxon>
        <taxon>Bacillota</taxon>
        <taxon>Bacilli</taxon>
        <taxon>Lactobacillales</taxon>
        <taxon>Enterococcaceae</taxon>
        <taxon>Enterococcus</taxon>
    </lineage>
</organism>
<dbReference type="STRING" id="762845.BCR26_08135"/>
<evidence type="ECO:0000256" key="3">
    <source>
        <dbReference type="ARBA" id="ARBA00022692"/>
    </source>
</evidence>
<dbReference type="InterPro" id="IPR024923">
    <property type="entry name" value="PG_synth_SpoVB"/>
</dbReference>
<feature type="transmembrane region" description="Helical" evidence="6">
    <location>
        <begin position="483"/>
        <end position="503"/>
    </location>
</feature>
<name>A0A1E5L122_9ENTE</name>
<feature type="transmembrane region" description="Helical" evidence="6">
    <location>
        <begin position="88"/>
        <end position="110"/>
    </location>
</feature>
<keyword evidence="5 6" id="KW-0472">Membrane</keyword>
<dbReference type="OrthoDB" id="9775950at2"/>
<feature type="transmembrane region" description="Helical" evidence="6">
    <location>
        <begin position="414"/>
        <end position="434"/>
    </location>
</feature>
<feature type="transmembrane region" description="Helical" evidence="6">
    <location>
        <begin position="161"/>
        <end position="182"/>
    </location>
</feature>
<dbReference type="RefSeq" id="WP_069697310.1">
    <property type="nucleotide sequence ID" value="NZ_JAGGMA010000010.1"/>
</dbReference>
<comment type="caution">
    <text evidence="7">The sequence shown here is derived from an EMBL/GenBank/DDBJ whole genome shotgun (WGS) entry which is preliminary data.</text>
</comment>
<feature type="transmembrane region" description="Helical" evidence="6">
    <location>
        <begin position="188"/>
        <end position="206"/>
    </location>
</feature>
<feature type="transmembrane region" description="Helical" evidence="6">
    <location>
        <begin position="286"/>
        <end position="311"/>
    </location>
</feature>
<feature type="transmembrane region" description="Helical" evidence="6">
    <location>
        <begin position="122"/>
        <end position="140"/>
    </location>
</feature>
<feature type="transmembrane region" description="Helical" evidence="6">
    <location>
        <begin position="454"/>
        <end position="477"/>
    </location>
</feature>
<feature type="transmembrane region" description="Helical" evidence="6">
    <location>
        <begin position="234"/>
        <end position="254"/>
    </location>
</feature>
<accession>A0A1E5L122</accession>
<feature type="transmembrane region" description="Helical" evidence="6">
    <location>
        <begin position="50"/>
        <end position="68"/>
    </location>
</feature>
<evidence type="ECO:0000313" key="7">
    <source>
        <dbReference type="EMBL" id="OEH83783.1"/>
    </source>
</evidence>
<protein>
    <submittedName>
        <fullName evidence="7">Polysaccharide biosynthesis protein</fullName>
    </submittedName>
</protein>
<evidence type="ECO:0000256" key="4">
    <source>
        <dbReference type="ARBA" id="ARBA00022989"/>
    </source>
</evidence>
<feature type="transmembrane region" description="Helical" evidence="6">
    <location>
        <begin position="358"/>
        <end position="376"/>
    </location>
</feature>
<dbReference type="EMBL" id="MIEK01000003">
    <property type="protein sequence ID" value="OEH83783.1"/>
    <property type="molecule type" value="Genomic_DNA"/>
</dbReference>
<sequence length="528" mass="58794">MAHKEMRKMMQGAMILTIASFIAKLLSAVYRVPFQNFVGDEGFYVYQQVYPIYGIAMTLALSGFPQFISKIVAEQREPSNQKKILQQLYPFVFFLALICWGILFLGSQFIAELMGDAQLSPLIKVVSFTFLLIPVLSFYRGNFQGHLLMTPSAISQVLEQLVRVFVILVAAYSFSTFGWSVYKTGTVAMAGSLFGGVVAVGILWYYDHKVRVGSSAYLTQWRFEKDSKTLFQRLLLEGGLVSVYSAFLIFFQLVDSFFVKNALVISGLSDSAAKIEKGIYDRGQPIVQLGLVVALALSSTFLPVLTKYFIQEEDDRFLQASKVFLRFTTTVATAASVGLALLLPYMNFTLFKDYNGNGVLGVYVCSIAFMAVIQAYQSIQQSRNKFNSAMIAAGAGLLIKGLLTSILTQLLGTMGASISTILGLMVTLIFIVYFSNKEINRFTVEHGFLKKLMISIGIMMVVLLLYQGVIAILINRIDHRGQALMVTLIGVALGGSTFIYTIIKIQLFTVREWLMLPFGAKLLRMKKR</sequence>
<gene>
    <name evidence="7" type="ORF">BCR26_08135</name>
</gene>
<feature type="transmembrane region" description="Helical" evidence="6">
    <location>
        <begin position="323"/>
        <end position="346"/>
    </location>
</feature>
<keyword evidence="8" id="KW-1185">Reference proteome</keyword>
<dbReference type="PANTHER" id="PTHR30250">
    <property type="entry name" value="PST FAMILY PREDICTED COLANIC ACID TRANSPORTER"/>
    <property type="match status" value="1"/>
</dbReference>
<dbReference type="Proteomes" id="UP000095256">
    <property type="component" value="Unassembled WGS sequence"/>
</dbReference>
<feature type="transmembrane region" description="Helical" evidence="6">
    <location>
        <begin position="388"/>
        <end position="408"/>
    </location>
</feature>
<evidence type="ECO:0000256" key="5">
    <source>
        <dbReference type="ARBA" id="ARBA00023136"/>
    </source>
</evidence>